<reference evidence="2 3" key="1">
    <citation type="submission" date="2024-05" db="EMBL/GenBank/DDBJ databases">
        <title>A draft genome resource for the thread blight pathogen Marasmius tenuissimus strain MS-2.</title>
        <authorList>
            <person name="Yulfo-Soto G.E."/>
            <person name="Baruah I.K."/>
            <person name="Amoako-Attah I."/>
            <person name="Bukari Y."/>
            <person name="Meinhardt L.W."/>
            <person name="Bailey B.A."/>
            <person name="Cohen S.P."/>
        </authorList>
    </citation>
    <scope>NUCLEOTIDE SEQUENCE [LARGE SCALE GENOMIC DNA]</scope>
    <source>
        <strain evidence="2 3">MS-2</strain>
    </source>
</reference>
<organism evidence="2 3">
    <name type="scientific">Marasmius tenuissimus</name>
    <dbReference type="NCBI Taxonomy" id="585030"/>
    <lineage>
        <taxon>Eukaryota</taxon>
        <taxon>Fungi</taxon>
        <taxon>Dikarya</taxon>
        <taxon>Basidiomycota</taxon>
        <taxon>Agaricomycotina</taxon>
        <taxon>Agaricomycetes</taxon>
        <taxon>Agaricomycetidae</taxon>
        <taxon>Agaricales</taxon>
        <taxon>Marasmiineae</taxon>
        <taxon>Marasmiaceae</taxon>
        <taxon>Marasmius</taxon>
    </lineage>
</organism>
<evidence type="ECO:0000256" key="1">
    <source>
        <dbReference type="SAM" id="MobiDB-lite"/>
    </source>
</evidence>
<evidence type="ECO:0000313" key="3">
    <source>
        <dbReference type="Proteomes" id="UP001437256"/>
    </source>
</evidence>
<sequence length="439" mass="48170">MNMLQEFLKNANASTSTQSSRSQDGSVSSSTDGTLVAGGGPPSATTTEPDVGLVPKHLQEHSTPARSLGRHGGFDKVDHNGIVSPSPVLPISFMNLHKRGRSPEEDTPRTDKRIKYHTEKVCESLANLTPEDCKEVVKFSKLQDRERDITLFAELKSIKTSVSQRQESEQELQRQLNVSKLSEHGFKNAIAGRVLSCLLSPDITAYVGDKTTEAVMSLISNEPALFNLPAGFLETPTCYEGLRSLVIDSLSAQRSNIKTRIAASMGETPKNTKKARQGTSPRVPVHELCKTLVSNTSGMEIRGDHWSRVAFLASPAFIQRQCLFNFNAELKKQGKSSAASTQTGTGAGGSSQSSTKTYKATEYWNYVDDQLKAFRKEAARTGGSTIEGQCRELIKLFQIVLASDMKTYRPNEEFKGPTIDESPIALSWQRVFARAMIFS</sequence>
<evidence type="ECO:0000313" key="2">
    <source>
        <dbReference type="EMBL" id="KAL0056990.1"/>
    </source>
</evidence>
<gene>
    <name evidence="2" type="ORF">AAF712_016391</name>
</gene>
<dbReference type="Proteomes" id="UP001437256">
    <property type="component" value="Unassembled WGS sequence"/>
</dbReference>
<comment type="caution">
    <text evidence="2">The sequence shown here is derived from an EMBL/GenBank/DDBJ whole genome shotgun (WGS) entry which is preliminary data.</text>
</comment>
<protein>
    <submittedName>
        <fullName evidence="2">Uncharacterized protein</fullName>
    </submittedName>
</protein>
<accession>A0ABR2Z6V3</accession>
<feature type="compositionally biased region" description="Low complexity" evidence="1">
    <location>
        <begin position="14"/>
        <end position="34"/>
    </location>
</feature>
<name>A0ABR2Z6V3_9AGAR</name>
<keyword evidence="3" id="KW-1185">Reference proteome</keyword>
<feature type="region of interest" description="Disordered" evidence="1">
    <location>
        <begin position="1"/>
        <end position="50"/>
    </location>
</feature>
<dbReference type="EMBL" id="JBBXMP010000765">
    <property type="protein sequence ID" value="KAL0056990.1"/>
    <property type="molecule type" value="Genomic_DNA"/>
</dbReference>
<proteinExistence type="predicted"/>